<name>A0A6G1DFU1_9ORYZ</name>
<evidence type="ECO:0000313" key="3">
    <source>
        <dbReference type="Proteomes" id="UP000479710"/>
    </source>
</evidence>
<protein>
    <submittedName>
        <fullName evidence="2">Uncharacterized protein</fullName>
    </submittedName>
</protein>
<accession>A0A6G1DFU1</accession>
<sequence length="74" mass="7299">MASRLVWTGRLAATAASRAGSGDLSAGAAAAAASRAASVPTRSQPASSPSVTAPSPQILFGHDEDLRLLAPLEG</sequence>
<organism evidence="2 3">
    <name type="scientific">Oryza meyeriana var. granulata</name>
    <dbReference type="NCBI Taxonomy" id="110450"/>
    <lineage>
        <taxon>Eukaryota</taxon>
        <taxon>Viridiplantae</taxon>
        <taxon>Streptophyta</taxon>
        <taxon>Embryophyta</taxon>
        <taxon>Tracheophyta</taxon>
        <taxon>Spermatophyta</taxon>
        <taxon>Magnoliopsida</taxon>
        <taxon>Liliopsida</taxon>
        <taxon>Poales</taxon>
        <taxon>Poaceae</taxon>
        <taxon>BOP clade</taxon>
        <taxon>Oryzoideae</taxon>
        <taxon>Oryzeae</taxon>
        <taxon>Oryzinae</taxon>
        <taxon>Oryza</taxon>
        <taxon>Oryza meyeriana</taxon>
    </lineage>
</organism>
<evidence type="ECO:0000313" key="2">
    <source>
        <dbReference type="EMBL" id="KAF0911310.1"/>
    </source>
</evidence>
<dbReference type="AlphaFoldDB" id="A0A6G1DFU1"/>
<gene>
    <name evidence="2" type="ORF">E2562_008062</name>
</gene>
<proteinExistence type="predicted"/>
<keyword evidence="3" id="KW-1185">Reference proteome</keyword>
<evidence type="ECO:0000256" key="1">
    <source>
        <dbReference type="SAM" id="MobiDB-lite"/>
    </source>
</evidence>
<dbReference type="Proteomes" id="UP000479710">
    <property type="component" value="Unassembled WGS sequence"/>
</dbReference>
<dbReference type="EMBL" id="SPHZ02000006">
    <property type="protein sequence ID" value="KAF0911310.1"/>
    <property type="molecule type" value="Genomic_DNA"/>
</dbReference>
<feature type="compositionally biased region" description="Low complexity" evidence="1">
    <location>
        <begin position="35"/>
        <end position="57"/>
    </location>
</feature>
<reference evidence="2 3" key="1">
    <citation type="submission" date="2019-11" db="EMBL/GenBank/DDBJ databases">
        <title>Whole genome sequence of Oryza granulata.</title>
        <authorList>
            <person name="Li W."/>
        </authorList>
    </citation>
    <scope>NUCLEOTIDE SEQUENCE [LARGE SCALE GENOMIC DNA]</scope>
    <source>
        <strain evidence="3">cv. Menghai</strain>
        <tissue evidence="2">Leaf</tissue>
    </source>
</reference>
<comment type="caution">
    <text evidence="2">The sequence shown here is derived from an EMBL/GenBank/DDBJ whole genome shotgun (WGS) entry which is preliminary data.</text>
</comment>
<feature type="region of interest" description="Disordered" evidence="1">
    <location>
        <begin position="35"/>
        <end position="58"/>
    </location>
</feature>